<keyword evidence="2" id="KW-1133">Transmembrane helix</keyword>
<dbReference type="AlphaFoldDB" id="A0A4S5CKJ2"/>
<reference evidence="4 5" key="1">
    <citation type="submission" date="2019-04" db="EMBL/GenBank/DDBJ databases">
        <title>Comparative genomics of Aeromonas veronii strains pathogenic to fish.</title>
        <authorList>
            <person name="Cascarano M.C."/>
            <person name="Smyrli M."/>
            <person name="Katharios P."/>
        </authorList>
    </citation>
    <scope>NUCLEOTIDE SEQUENCE [LARGE SCALE GENOMIC DNA]</scope>
    <source>
        <strain evidence="4 5">XU1</strain>
    </source>
</reference>
<sequence length="461" mass="50672">MRPYIVLLAAAVTFSASALQIGDFFQNAEVIKANSVKIVNDSLIKVNTTIKGYAANAPYAVKTVDVPKASFMSHVKTNMKGLVKKNAWYAAWFATMAAAGWAIDELTGQVISKPKDYVAGTFYYLADYGRFNYFASATAADSCKAYLAGNSTWLYHSVKTPTVGAYGTCIATLPNDPTVRQELIRVYQSPCSAFPESQVNTCTSSEIPYEPVADAALYDSLASQMMQDPKAAAQAFMVPDAWPYPYPHIFPDPVKYIPGVSEADEALLDALIKGQLQTTNPNAANYVTPEKLQQLQTMLSQLQQGITPEGQVGTANDKLKDPITQAQLEETLKKEKEAEAKADQEAATKAQEALKPAESALEKLAEDKTWLEQQITDAPLQAPPSQGINLPKWVWPVGNCKPFPVTFEVSNLSATANDGGAFCRNYNEVYHPLIYWFIYMLLSLYLFNLWNKTMLQVVGGR</sequence>
<evidence type="ECO:0000256" key="1">
    <source>
        <dbReference type="SAM" id="Coils"/>
    </source>
</evidence>
<evidence type="ECO:0000256" key="3">
    <source>
        <dbReference type="SAM" id="SignalP"/>
    </source>
</evidence>
<dbReference type="EMBL" id="SSUX01000007">
    <property type="protein sequence ID" value="THJ45191.1"/>
    <property type="molecule type" value="Genomic_DNA"/>
</dbReference>
<evidence type="ECO:0000313" key="4">
    <source>
        <dbReference type="EMBL" id="THJ45191.1"/>
    </source>
</evidence>
<keyword evidence="2" id="KW-0472">Membrane</keyword>
<keyword evidence="3" id="KW-0732">Signal</keyword>
<gene>
    <name evidence="4" type="ORF">E8Q35_11380</name>
</gene>
<protein>
    <submittedName>
        <fullName evidence="4">Uncharacterized protein</fullName>
    </submittedName>
</protein>
<evidence type="ECO:0000313" key="5">
    <source>
        <dbReference type="Proteomes" id="UP000309618"/>
    </source>
</evidence>
<dbReference type="RefSeq" id="WP_136501714.1">
    <property type="nucleotide sequence ID" value="NZ_SSUX01000007.1"/>
</dbReference>
<accession>A0A4S5CKJ2</accession>
<proteinExistence type="predicted"/>
<feature type="transmembrane region" description="Helical" evidence="2">
    <location>
        <begin position="433"/>
        <end position="451"/>
    </location>
</feature>
<feature type="coiled-coil region" evidence="1">
    <location>
        <begin position="325"/>
        <end position="353"/>
    </location>
</feature>
<keyword evidence="1" id="KW-0175">Coiled coil</keyword>
<feature type="chain" id="PRO_5020957478" evidence="3">
    <location>
        <begin position="19"/>
        <end position="461"/>
    </location>
</feature>
<dbReference type="Proteomes" id="UP000309618">
    <property type="component" value="Unassembled WGS sequence"/>
</dbReference>
<name>A0A4S5CKJ2_AERVE</name>
<feature type="signal peptide" evidence="3">
    <location>
        <begin position="1"/>
        <end position="18"/>
    </location>
</feature>
<organism evidence="4 5">
    <name type="scientific">Aeromonas veronii</name>
    <dbReference type="NCBI Taxonomy" id="654"/>
    <lineage>
        <taxon>Bacteria</taxon>
        <taxon>Pseudomonadati</taxon>
        <taxon>Pseudomonadota</taxon>
        <taxon>Gammaproteobacteria</taxon>
        <taxon>Aeromonadales</taxon>
        <taxon>Aeromonadaceae</taxon>
        <taxon>Aeromonas</taxon>
    </lineage>
</organism>
<comment type="caution">
    <text evidence="4">The sequence shown here is derived from an EMBL/GenBank/DDBJ whole genome shotgun (WGS) entry which is preliminary data.</text>
</comment>
<evidence type="ECO:0000256" key="2">
    <source>
        <dbReference type="SAM" id="Phobius"/>
    </source>
</evidence>
<keyword evidence="2" id="KW-0812">Transmembrane</keyword>